<dbReference type="InterPro" id="IPR050229">
    <property type="entry name" value="GlpE_sulfurtransferase"/>
</dbReference>
<protein>
    <submittedName>
        <fullName evidence="4">Rhodanese-like domain-containing protein</fullName>
    </submittedName>
</protein>
<dbReference type="SUPFAM" id="SSF52821">
    <property type="entry name" value="Rhodanese/Cell cycle control phosphatase"/>
    <property type="match status" value="1"/>
</dbReference>
<evidence type="ECO:0000313" key="5">
    <source>
        <dbReference type="Proteomes" id="UP000281771"/>
    </source>
</evidence>
<feature type="region of interest" description="Disordered" evidence="1">
    <location>
        <begin position="26"/>
        <end position="47"/>
    </location>
</feature>
<dbReference type="EMBL" id="RQZA01000006">
    <property type="protein sequence ID" value="RRD31090.1"/>
    <property type="molecule type" value="Genomic_DNA"/>
</dbReference>
<dbReference type="Gene3D" id="3.40.250.10">
    <property type="entry name" value="Rhodanese-like domain"/>
    <property type="match status" value="1"/>
</dbReference>
<dbReference type="PANTHER" id="PTHR43031:SF16">
    <property type="entry name" value="OXIDOREDUCTASE"/>
    <property type="match status" value="1"/>
</dbReference>
<keyword evidence="5" id="KW-1185">Reference proteome</keyword>
<dbReference type="PROSITE" id="PS51257">
    <property type="entry name" value="PROKAR_LIPOPROTEIN"/>
    <property type="match status" value="1"/>
</dbReference>
<evidence type="ECO:0000313" key="4">
    <source>
        <dbReference type="EMBL" id="RRD31090.1"/>
    </source>
</evidence>
<dbReference type="RefSeq" id="WP_124777351.1">
    <property type="nucleotide sequence ID" value="NZ_RQZA01000006.1"/>
</dbReference>
<evidence type="ECO:0000256" key="2">
    <source>
        <dbReference type="SAM" id="SignalP"/>
    </source>
</evidence>
<evidence type="ECO:0000256" key="1">
    <source>
        <dbReference type="SAM" id="MobiDB-lite"/>
    </source>
</evidence>
<dbReference type="Pfam" id="PF00581">
    <property type="entry name" value="Rhodanese"/>
    <property type="match status" value="1"/>
</dbReference>
<gene>
    <name evidence="4" type="ORF">EII38_07375</name>
</gene>
<accession>A0A3P1VC55</accession>
<feature type="compositionally biased region" description="Low complexity" evidence="1">
    <location>
        <begin position="26"/>
        <end position="42"/>
    </location>
</feature>
<reference evidence="4 5" key="1">
    <citation type="submission" date="2018-11" db="EMBL/GenBank/DDBJ databases">
        <title>Genomes From Bacteria Associated with the Canine Oral Cavity: a Test Case for Automated Genome-Based Taxonomic Assignment.</title>
        <authorList>
            <person name="Coil D.A."/>
            <person name="Jospin G."/>
            <person name="Darling A.E."/>
            <person name="Wallis C."/>
            <person name="Davis I.J."/>
            <person name="Harris S."/>
            <person name="Eisen J.A."/>
            <person name="Holcombe L.J."/>
            <person name="O'Flynn C."/>
        </authorList>
    </citation>
    <scope>NUCLEOTIDE SEQUENCE [LARGE SCALE GENOMIC DNA]</scope>
    <source>
        <strain evidence="4 5">OH4621_COT-116</strain>
    </source>
</reference>
<dbReference type="STRING" id="1123309.GCA_000377005_01881"/>
<dbReference type="PROSITE" id="PS50206">
    <property type="entry name" value="RHODANESE_3"/>
    <property type="match status" value="1"/>
</dbReference>
<evidence type="ECO:0000259" key="3">
    <source>
        <dbReference type="PROSITE" id="PS50206"/>
    </source>
</evidence>
<dbReference type="SMART" id="SM00450">
    <property type="entry name" value="RHOD"/>
    <property type="match status" value="1"/>
</dbReference>
<dbReference type="AlphaFoldDB" id="A0A3P1VC55"/>
<dbReference type="InterPro" id="IPR001763">
    <property type="entry name" value="Rhodanese-like_dom"/>
</dbReference>
<dbReference type="InterPro" id="IPR036873">
    <property type="entry name" value="Rhodanese-like_dom_sf"/>
</dbReference>
<keyword evidence="2" id="KW-0732">Signal</keyword>
<feature type="chain" id="PRO_5038577114" evidence="2">
    <location>
        <begin position="25"/>
        <end position="148"/>
    </location>
</feature>
<organism evidence="4 5">
    <name type="scientific">Streptococcus minor</name>
    <dbReference type="NCBI Taxonomy" id="229549"/>
    <lineage>
        <taxon>Bacteria</taxon>
        <taxon>Bacillati</taxon>
        <taxon>Bacillota</taxon>
        <taxon>Bacilli</taxon>
        <taxon>Lactobacillales</taxon>
        <taxon>Streptococcaceae</taxon>
        <taxon>Streptococcus</taxon>
    </lineage>
</organism>
<dbReference type="Proteomes" id="UP000281771">
    <property type="component" value="Unassembled WGS sequence"/>
</dbReference>
<sequence>MKKLFFVMLLGAMLLLGACQSDHSSSLGQESNSSQSSIDWSQAGPDAQKNQISFTDVKADVEQGAKFYDVRSEAEFNAGNFGITDNVPISDLQSGTLPEIPKDTKIYVHCLRGIRSAEATKILRDAGFTQVYDLGGLEQVEAIGGKIE</sequence>
<proteinExistence type="predicted"/>
<comment type="caution">
    <text evidence="4">The sequence shown here is derived from an EMBL/GenBank/DDBJ whole genome shotgun (WGS) entry which is preliminary data.</text>
</comment>
<dbReference type="CDD" id="cd00158">
    <property type="entry name" value="RHOD"/>
    <property type="match status" value="1"/>
</dbReference>
<dbReference type="PANTHER" id="PTHR43031">
    <property type="entry name" value="FAD-DEPENDENT OXIDOREDUCTASE"/>
    <property type="match status" value="1"/>
</dbReference>
<feature type="domain" description="Rhodanese" evidence="3">
    <location>
        <begin position="69"/>
        <end position="141"/>
    </location>
</feature>
<feature type="signal peptide" evidence="2">
    <location>
        <begin position="1"/>
        <end position="24"/>
    </location>
</feature>
<name>A0A3P1VC55_9STRE</name>